<comment type="function">
    <text evidence="9">The RecF protein is involved in DNA metabolism; it is required for DNA replication and normal SOS inducibility. RecF binds preferentially to single-stranded, linear DNA. It also seems to bind ATP.</text>
</comment>
<accession>A0ABQ4PTG2</accession>
<dbReference type="HAMAP" id="MF_00365">
    <property type="entry name" value="RecF"/>
    <property type="match status" value="1"/>
</dbReference>
<evidence type="ECO:0000256" key="3">
    <source>
        <dbReference type="ARBA" id="ARBA00020170"/>
    </source>
</evidence>
<evidence type="ECO:0000313" key="11">
    <source>
        <dbReference type="EMBL" id="GIU66300.1"/>
    </source>
</evidence>
<evidence type="ECO:0000256" key="7">
    <source>
        <dbReference type="ARBA" id="ARBA00022840"/>
    </source>
</evidence>
<dbReference type="SUPFAM" id="SSF52540">
    <property type="entry name" value="P-loop containing nucleoside triphosphate hydrolases"/>
    <property type="match status" value="1"/>
</dbReference>
<name>A0ABQ4PTG2_9PROT</name>
<keyword evidence="6 9" id="KW-0547">Nucleotide-binding</keyword>
<evidence type="ECO:0000256" key="8">
    <source>
        <dbReference type="ARBA" id="ARBA00023125"/>
    </source>
</evidence>
<protein>
    <recommendedName>
        <fullName evidence="3 9">DNA replication and repair protein RecF</fullName>
    </recommendedName>
</protein>
<evidence type="ECO:0000256" key="5">
    <source>
        <dbReference type="ARBA" id="ARBA00022705"/>
    </source>
</evidence>
<dbReference type="InterPro" id="IPR001238">
    <property type="entry name" value="DNA-binding_RecF"/>
</dbReference>
<dbReference type="Proteomes" id="UP001161064">
    <property type="component" value="Unassembled WGS sequence"/>
</dbReference>
<dbReference type="Gene3D" id="1.20.1050.90">
    <property type="entry name" value="RecF/RecN/SMC, N-terminal domain"/>
    <property type="match status" value="1"/>
</dbReference>
<evidence type="ECO:0000256" key="1">
    <source>
        <dbReference type="ARBA" id="ARBA00004496"/>
    </source>
</evidence>
<reference evidence="11" key="2">
    <citation type="journal article" date="2023" name="ISME Commun">
        <title>Characterization of a bloom-associated alphaproteobacterial lineage, 'Candidatus Phycosocius': insights into freshwater algal-bacterial interactions.</title>
        <authorList>
            <person name="Tanabe Y."/>
            <person name="Yamaguchi H."/>
            <person name="Yoshida M."/>
            <person name="Kai A."/>
            <person name="Okazaki Y."/>
        </authorList>
    </citation>
    <scope>NUCLEOTIDE SEQUENCE</scope>
    <source>
        <strain evidence="11">BOTRYCO-1</strain>
    </source>
</reference>
<evidence type="ECO:0000259" key="10">
    <source>
        <dbReference type="Pfam" id="PF02463"/>
    </source>
</evidence>
<keyword evidence="9" id="KW-0227">DNA damage</keyword>
<dbReference type="Pfam" id="PF02463">
    <property type="entry name" value="SMC_N"/>
    <property type="match status" value="1"/>
</dbReference>
<evidence type="ECO:0000313" key="12">
    <source>
        <dbReference type="Proteomes" id="UP001161064"/>
    </source>
</evidence>
<dbReference type="PANTHER" id="PTHR32182:SF0">
    <property type="entry name" value="DNA REPLICATION AND REPAIR PROTEIN RECF"/>
    <property type="match status" value="1"/>
</dbReference>
<dbReference type="EMBL" id="BPFZ01000002">
    <property type="protein sequence ID" value="GIU66300.1"/>
    <property type="molecule type" value="Genomic_DNA"/>
</dbReference>
<sequence>MILTGSSGSRAFVRRLNLTQFRNHARLDLETKDAPVCLFGPNGAGKTNILEALSLLGPGRGLRSADLDEMARQAQDGGPFAVAGLLQLGTEEYRIGVGLERLLSGHRRVARMDGKDAGPKELAQTVRLLWLTPAYDRLFAGPAGERRKFLDRLVFAIAPEHAQQATQYEKALRERTRLLADASPDPKWLRLIEAEAAAAGVAMGMARLEAIDALQTFITERPDGAFPKAQLAIDGAFENGLRETPSASEAEANFAQLLHDCRARDSAAGRALDGPHRSDLTAVHTPSGMAAQKCSTGEQKALVVSLILAQARRIASGLPTAKSSGYCGPNPLVLLDEAAAHFDPARRAALCEELLALPGQAWLTGTDQSLFEAFGSRASLFEVSPGNARLIE</sequence>
<evidence type="ECO:0000256" key="4">
    <source>
        <dbReference type="ARBA" id="ARBA00022490"/>
    </source>
</evidence>
<keyword evidence="9" id="KW-0234">DNA repair</keyword>
<organism evidence="11 12">
    <name type="scientific">Candidatus Phycosocius spiralis</name>
    <dbReference type="NCBI Taxonomy" id="2815099"/>
    <lineage>
        <taxon>Bacteria</taxon>
        <taxon>Pseudomonadati</taxon>
        <taxon>Pseudomonadota</taxon>
        <taxon>Alphaproteobacteria</taxon>
        <taxon>Caulobacterales</taxon>
        <taxon>Caulobacterales incertae sedis</taxon>
        <taxon>Candidatus Phycosocius</taxon>
    </lineage>
</organism>
<gene>
    <name evidence="9 11" type="primary">recF</name>
    <name evidence="11" type="ORF">PsB1_0454</name>
</gene>
<keyword evidence="9" id="KW-0742">SOS response</keyword>
<dbReference type="InterPro" id="IPR003395">
    <property type="entry name" value="RecF/RecN/SMC_N"/>
</dbReference>
<dbReference type="InterPro" id="IPR018078">
    <property type="entry name" value="DNA-binding_RecF_CS"/>
</dbReference>
<reference evidence="11" key="1">
    <citation type="submission" date="2021-05" db="EMBL/GenBank/DDBJ databases">
        <authorList>
            <person name="Tanabe Y."/>
        </authorList>
    </citation>
    <scope>NUCLEOTIDE SEQUENCE</scope>
    <source>
        <strain evidence="11">BOTRYCO-1</strain>
    </source>
</reference>
<dbReference type="PROSITE" id="PS00617">
    <property type="entry name" value="RECF_1"/>
    <property type="match status" value="1"/>
</dbReference>
<evidence type="ECO:0000256" key="6">
    <source>
        <dbReference type="ARBA" id="ARBA00022741"/>
    </source>
</evidence>
<dbReference type="Gene3D" id="3.40.50.300">
    <property type="entry name" value="P-loop containing nucleotide triphosphate hydrolases"/>
    <property type="match status" value="1"/>
</dbReference>
<dbReference type="InterPro" id="IPR042174">
    <property type="entry name" value="RecF_2"/>
</dbReference>
<comment type="subcellular location">
    <subcellularLocation>
        <location evidence="1 9">Cytoplasm</location>
    </subcellularLocation>
</comment>
<keyword evidence="5 9" id="KW-0235">DNA replication</keyword>
<evidence type="ECO:0000256" key="2">
    <source>
        <dbReference type="ARBA" id="ARBA00008016"/>
    </source>
</evidence>
<feature type="domain" description="RecF/RecN/SMC N-terminal" evidence="10">
    <location>
        <begin position="13"/>
        <end position="356"/>
    </location>
</feature>
<dbReference type="PANTHER" id="PTHR32182">
    <property type="entry name" value="DNA REPLICATION AND REPAIR PROTEIN RECF"/>
    <property type="match status" value="1"/>
</dbReference>
<keyword evidence="8 9" id="KW-0238">DNA-binding</keyword>
<keyword evidence="12" id="KW-1185">Reference proteome</keyword>
<evidence type="ECO:0000256" key="9">
    <source>
        <dbReference type="HAMAP-Rule" id="MF_00365"/>
    </source>
</evidence>
<feature type="binding site" evidence="9">
    <location>
        <begin position="40"/>
        <end position="47"/>
    </location>
    <ligand>
        <name>ATP</name>
        <dbReference type="ChEBI" id="CHEBI:30616"/>
    </ligand>
</feature>
<comment type="caution">
    <text evidence="11">The sequence shown here is derived from an EMBL/GenBank/DDBJ whole genome shotgun (WGS) entry which is preliminary data.</text>
</comment>
<dbReference type="InterPro" id="IPR027417">
    <property type="entry name" value="P-loop_NTPase"/>
</dbReference>
<keyword evidence="7 9" id="KW-0067">ATP-binding</keyword>
<proteinExistence type="inferred from homology"/>
<dbReference type="RefSeq" id="WP_284358789.1">
    <property type="nucleotide sequence ID" value="NZ_BPFZ01000002.1"/>
</dbReference>
<dbReference type="NCBIfam" id="TIGR00611">
    <property type="entry name" value="recf"/>
    <property type="match status" value="1"/>
</dbReference>
<comment type="similarity">
    <text evidence="2 9">Belongs to the RecF family.</text>
</comment>
<keyword evidence="4 9" id="KW-0963">Cytoplasm</keyword>